<name>A0A285USG1_9HYPH</name>
<dbReference type="AlphaFoldDB" id="A0A285USG1"/>
<protein>
    <submittedName>
        <fullName evidence="1">Uncharacterized protein</fullName>
    </submittedName>
</protein>
<dbReference type="Proteomes" id="UP000219167">
    <property type="component" value="Unassembled WGS sequence"/>
</dbReference>
<organism evidence="1 2">
    <name type="scientific">Rhizobium subbaraonis</name>
    <dbReference type="NCBI Taxonomy" id="908946"/>
    <lineage>
        <taxon>Bacteria</taxon>
        <taxon>Pseudomonadati</taxon>
        <taxon>Pseudomonadota</taxon>
        <taxon>Alphaproteobacteria</taxon>
        <taxon>Hyphomicrobiales</taxon>
        <taxon>Rhizobiaceae</taxon>
        <taxon>Rhizobium/Agrobacterium group</taxon>
        <taxon>Rhizobium</taxon>
    </lineage>
</organism>
<dbReference type="EMBL" id="OBQD01000013">
    <property type="protein sequence ID" value="SOC44637.1"/>
    <property type="molecule type" value="Genomic_DNA"/>
</dbReference>
<dbReference type="OrthoDB" id="582619at2"/>
<proteinExistence type="predicted"/>
<keyword evidence="2" id="KW-1185">Reference proteome</keyword>
<sequence length="123" mass="13217">MSALALPDVLETVHQPGTSDLSATGVADLFGLQLQDLAAIAAVHRNTIRTHPNSAKLQAALRDLMRVLSAASSVQPDKDRALFLIKNAPIRAFRHKTILQLVTEGRTEDAIDYLESIGSGYVG</sequence>
<gene>
    <name evidence="1" type="ORF">SAMN05892877_11329</name>
</gene>
<dbReference type="RefSeq" id="WP_097141573.1">
    <property type="nucleotide sequence ID" value="NZ_OBQD01000013.1"/>
</dbReference>
<accession>A0A285USG1</accession>
<evidence type="ECO:0000313" key="1">
    <source>
        <dbReference type="EMBL" id="SOC44637.1"/>
    </source>
</evidence>
<reference evidence="1 2" key="1">
    <citation type="submission" date="2017-08" db="EMBL/GenBank/DDBJ databases">
        <authorList>
            <person name="de Groot N.N."/>
        </authorList>
    </citation>
    <scope>NUCLEOTIDE SEQUENCE [LARGE SCALE GENOMIC DNA]</scope>
    <source>
        <strain evidence="1 2">JC85</strain>
    </source>
</reference>
<evidence type="ECO:0000313" key="2">
    <source>
        <dbReference type="Proteomes" id="UP000219167"/>
    </source>
</evidence>